<organism evidence="3 4">
    <name type="scientific">Hydrogenispora ethanolica</name>
    <dbReference type="NCBI Taxonomy" id="1082276"/>
    <lineage>
        <taxon>Bacteria</taxon>
        <taxon>Bacillati</taxon>
        <taxon>Bacillota</taxon>
        <taxon>Hydrogenispora</taxon>
    </lineage>
</organism>
<dbReference type="SUPFAM" id="SSF46955">
    <property type="entry name" value="Putative DNA-binding domain"/>
    <property type="match status" value="1"/>
</dbReference>
<dbReference type="Gene3D" id="1.10.1660.10">
    <property type="match status" value="1"/>
</dbReference>
<dbReference type="PROSITE" id="PS50937">
    <property type="entry name" value="HTH_MERR_2"/>
    <property type="match status" value="1"/>
</dbReference>
<evidence type="ECO:0000256" key="1">
    <source>
        <dbReference type="ARBA" id="ARBA00023125"/>
    </source>
</evidence>
<sequence length="112" mass="12369">MLFKIGEFSKLMQISIRMLRYYDEAGLLKPAQIDEATGYRLYSAAQIPVLQLTCADPLPSKAGRGFGNGLARITSFDSLLQADAGRRAGDEGYTERAYERGFPCEAKISRIA</sequence>
<feature type="domain" description="HTH merR-type" evidence="2">
    <location>
        <begin position="2"/>
        <end position="47"/>
    </location>
</feature>
<dbReference type="Proteomes" id="UP000295008">
    <property type="component" value="Unassembled WGS sequence"/>
</dbReference>
<dbReference type="GO" id="GO:0003700">
    <property type="term" value="F:DNA-binding transcription factor activity"/>
    <property type="evidence" value="ECO:0007669"/>
    <property type="project" value="InterPro"/>
</dbReference>
<keyword evidence="1" id="KW-0238">DNA-binding</keyword>
<reference evidence="3 4" key="1">
    <citation type="submission" date="2019-03" db="EMBL/GenBank/DDBJ databases">
        <title>Genomic Encyclopedia of Type Strains, Phase IV (KMG-IV): sequencing the most valuable type-strain genomes for metagenomic binning, comparative biology and taxonomic classification.</title>
        <authorList>
            <person name="Goeker M."/>
        </authorList>
    </citation>
    <scope>NUCLEOTIDE SEQUENCE [LARGE SCALE GENOMIC DNA]</scope>
    <source>
        <strain evidence="3 4">LX-B</strain>
    </source>
</reference>
<dbReference type="PANTHER" id="PTHR30204:SF97">
    <property type="entry name" value="MERR FAMILY REGULATORY PROTEIN"/>
    <property type="match status" value="1"/>
</dbReference>
<dbReference type="EMBL" id="SLUN01000014">
    <property type="protein sequence ID" value="TCL67316.1"/>
    <property type="molecule type" value="Genomic_DNA"/>
</dbReference>
<name>A0A4R1RMC0_HYDET</name>
<dbReference type="InterPro" id="IPR009061">
    <property type="entry name" value="DNA-bd_dom_put_sf"/>
</dbReference>
<dbReference type="SMART" id="SM00422">
    <property type="entry name" value="HTH_MERR"/>
    <property type="match status" value="1"/>
</dbReference>
<evidence type="ECO:0000313" key="4">
    <source>
        <dbReference type="Proteomes" id="UP000295008"/>
    </source>
</evidence>
<evidence type="ECO:0000259" key="2">
    <source>
        <dbReference type="PROSITE" id="PS50937"/>
    </source>
</evidence>
<gene>
    <name evidence="3" type="ORF">EDC14_10144</name>
</gene>
<dbReference type="AlphaFoldDB" id="A0A4R1RMC0"/>
<keyword evidence="4" id="KW-1185">Reference proteome</keyword>
<protein>
    <submittedName>
        <fullName evidence="3">MerR-like DNA binding protein</fullName>
    </submittedName>
</protein>
<proteinExistence type="predicted"/>
<accession>A0A4R1RMC0</accession>
<dbReference type="InterPro" id="IPR000551">
    <property type="entry name" value="MerR-type_HTH_dom"/>
</dbReference>
<dbReference type="InterPro" id="IPR047057">
    <property type="entry name" value="MerR_fam"/>
</dbReference>
<comment type="caution">
    <text evidence="3">The sequence shown here is derived from an EMBL/GenBank/DDBJ whole genome shotgun (WGS) entry which is preliminary data.</text>
</comment>
<dbReference type="GO" id="GO:0003677">
    <property type="term" value="F:DNA binding"/>
    <property type="evidence" value="ECO:0007669"/>
    <property type="project" value="UniProtKB-KW"/>
</dbReference>
<dbReference type="PANTHER" id="PTHR30204">
    <property type="entry name" value="REDOX-CYCLING DRUG-SENSING TRANSCRIPTIONAL ACTIVATOR SOXR"/>
    <property type="match status" value="1"/>
</dbReference>
<dbReference type="Pfam" id="PF00376">
    <property type="entry name" value="MerR"/>
    <property type="match status" value="1"/>
</dbReference>
<evidence type="ECO:0000313" key="3">
    <source>
        <dbReference type="EMBL" id="TCL67316.1"/>
    </source>
</evidence>